<dbReference type="SUPFAM" id="SSF54427">
    <property type="entry name" value="NTF2-like"/>
    <property type="match status" value="1"/>
</dbReference>
<sequence length="136" mass="15749">MPSKQLTKLKFHSGSKSLDADYWLDNFFTENASLQYANNPVISGQSVRQMFKEVFKKLDLMTHEVLYFDFVGDRIYQSAKIRYLVKGDNPDRDVIEIPGFAVFNVEHDEDGKLRCYKAETFLDPSPVFQRIAEKGL</sequence>
<reference evidence="1" key="1">
    <citation type="submission" date="2021-10" db="EMBL/GenBank/DDBJ databases">
        <authorList>
            <person name="Piombo E."/>
        </authorList>
    </citation>
    <scope>NUCLEOTIDE SEQUENCE</scope>
</reference>
<evidence type="ECO:0000313" key="2">
    <source>
        <dbReference type="Proteomes" id="UP000775872"/>
    </source>
</evidence>
<evidence type="ECO:0000313" key="1">
    <source>
        <dbReference type="EMBL" id="CAH0054778.1"/>
    </source>
</evidence>
<comment type="caution">
    <text evidence="1">The sequence shown here is derived from an EMBL/GenBank/DDBJ whole genome shotgun (WGS) entry which is preliminary data.</text>
</comment>
<accession>A0A9N9ZG62</accession>
<evidence type="ECO:0008006" key="3">
    <source>
        <dbReference type="Google" id="ProtNLM"/>
    </source>
</evidence>
<name>A0A9N9ZG62_9HYPO</name>
<protein>
    <recommendedName>
        <fullName evidence="3">SnoaL-like domain-containing protein</fullName>
    </recommendedName>
</protein>
<proteinExistence type="predicted"/>
<dbReference type="Proteomes" id="UP000775872">
    <property type="component" value="Unassembled WGS sequence"/>
</dbReference>
<dbReference type="EMBL" id="CABFOC020000052">
    <property type="protein sequence ID" value="CAH0054778.1"/>
    <property type="molecule type" value="Genomic_DNA"/>
</dbReference>
<dbReference type="OrthoDB" id="9983368at2759"/>
<organism evidence="1 2">
    <name type="scientific">Clonostachys solani</name>
    <dbReference type="NCBI Taxonomy" id="160281"/>
    <lineage>
        <taxon>Eukaryota</taxon>
        <taxon>Fungi</taxon>
        <taxon>Dikarya</taxon>
        <taxon>Ascomycota</taxon>
        <taxon>Pezizomycotina</taxon>
        <taxon>Sordariomycetes</taxon>
        <taxon>Hypocreomycetidae</taxon>
        <taxon>Hypocreales</taxon>
        <taxon>Bionectriaceae</taxon>
        <taxon>Clonostachys</taxon>
    </lineage>
</organism>
<keyword evidence="2" id="KW-1185">Reference proteome</keyword>
<gene>
    <name evidence="1" type="ORF">CSOL1703_00016335</name>
</gene>
<dbReference type="InterPro" id="IPR032710">
    <property type="entry name" value="NTF2-like_dom_sf"/>
</dbReference>
<dbReference type="AlphaFoldDB" id="A0A9N9ZG62"/>